<reference evidence="1" key="1">
    <citation type="submission" date="2018-02" db="EMBL/GenBank/DDBJ databases">
        <title>Rhizophora mucronata_Transcriptome.</title>
        <authorList>
            <person name="Meera S.P."/>
            <person name="Sreeshan A."/>
            <person name="Augustine A."/>
        </authorList>
    </citation>
    <scope>NUCLEOTIDE SEQUENCE</scope>
    <source>
        <tissue evidence="1">Leaf</tissue>
    </source>
</reference>
<name>A0A2P2R1R0_RHIMU</name>
<dbReference type="EMBL" id="GGEC01092646">
    <property type="protein sequence ID" value="MBX73130.1"/>
    <property type="molecule type" value="Transcribed_RNA"/>
</dbReference>
<protein>
    <submittedName>
        <fullName evidence="1">Uncharacterized protein</fullName>
    </submittedName>
</protein>
<accession>A0A2P2R1R0</accession>
<proteinExistence type="predicted"/>
<organism evidence="1">
    <name type="scientific">Rhizophora mucronata</name>
    <name type="common">Asiatic mangrove</name>
    <dbReference type="NCBI Taxonomy" id="61149"/>
    <lineage>
        <taxon>Eukaryota</taxon>
        <taxon>Viridiplantae</taxon>
        <taxon>Streptophyta</taxon>
        <taxon>Embryophyta</taxon>
        <taxon>Tracheophyta</taxon>
        <taxon>Spermatophyta</taxon>
        <taxon>Magnoliopsida</taxon>
        <taxon>eudicotyledons</taxon>
        <taxon>Gunneridae</taxon>
        <taxon>Pentapetalae</taxon>
        <taxon>rosids</taxon>
        <taxon>fabids</taxon>
        <taxon>Malpighiales</taxon>
        <taxon>Rhizophoraceae</taxon>
        <taxon>Rhizophora</taxon>
    </lineage>
</organism>
<evidence type="ECO:0000313" key="1">
    <source>
        <dbReference type="EMBL" id="MBX73130.1"/>
    </source>
</evidence>
<dbReference type="AlphaFoldDB" id="A0A2P2R1R0"/>
<sequence length="39" mass="4582">MSLESRPRHVKSWCFDCFCSSVLCFVLELKTKKKKIISC</sequence>